<reference evidence="2" key="1">
    <citation type="submission" date="2023-04" db="EMBL/GenBank/DDBJ databases">
        <authorList>
            <consortium name="ELIXIR-Norway"/>
        </authorList>
    </citation>
    <scope>NUCLEOTIDE SEQUENCE [LARGE SCALE GENOMIC DNA]</scope>
</reference>
<comment type="caution">
    <text evidence="2">The sequence shown here is derived from an EMBL/GenBank/DDBJ whole genome shotgun (WGS) entry which is preliminary data.</text>
</comment>
<keyword evidence="3" id="KW-1185">Reference proteome</keyword>
<feature type="non-terminal residue" evidence="2">
    <location>
        <position position="1"/>
    </location>
</feature>
<evidence type="ECO:0000256" key="1">
    <source>
        <dbReference type="SAM" id="Phobius"/>
    </source>
</evidence>
<gene>
    <name evidence="2" type="ORF">MRATA1EN1_LOCUS30871</name>
</gene>
<dbReference type="Proteomes" id="UP001176941">
    <property type="component" value="Unassembled WGS sequence"/>
</dbReference>
<keyword evidence="1" id="KW-0812">Transmembrane</keyword>
<keyword evidence="1" id="KW-1133">Transmembrane helix</keyword>
<evidence type="ECO:0000313" key="2">
    <source>
        <dbReference type="EMBL" id="CAI9149253.1"/>
    </source>
</evidence>
<name>A0ABN8XM46_RANTA</name>
<accession>A0ABN8XM46</accession>
<evidence type="ECO:0000313" key="3">
    <source>
        <dbReference type="Proteomes" id="UP001176941"/>
    </source>
</evidence>
<sequence>ALVKQTSVFSCGAYFVSFYLLTDTIILNLLVALVLEAYDQEQVRLLNSEGARHGSLETMVIKKLATSSFMQRHEAVSIRNYGVISYCISGSCRTPPLALKAPTEDRVRTVRGRRLTAAEAALLRAPTARPAMEARPRRTNTCVVRAKSFQKLLSITQIAVRTCTLRIPDLW</sequence>
<dbReference type="EMBL" id="CATKSN020000196">
    <property type="protein sequence ID" value="CAI9149253.1"/>
    <property type="molecule type" value="Genomic_DNA"/>
</dbReference>
<keyword evidence="1" id="KW-0472">Membrane</keyword>
<organism evidence="2 3">
    <name type="scientific">Rangifer tarandus platyrhynchus</name>
    <name type="common">Svalbard reindeer</name>
    <dbReference type="NCBI Taxonomy" id="3082113"/>
    <lineage>
        <taxon>Eukaryota</taxon>
        <taxon>Metazoa</taxon>
        <taxon>Chordata</taxon>
        <taxon>Craniata</taxon>
        <taxon>Vertebrata</taxon>
        <taxon>Euteleostomi</taxon>
        <taxon>Mammalia</taxon>
        <taxon>Eutheria</taxon>
        <taxon>Laurasiatheria</taxon>
        <taxon>Artiodactyla</taxon>
        <taxon>Ruminantia</taxon>
        <taxon>Pecora</taxon>
        <taxon>Cervidae</taxon>
        <taxon>Odocoileinae</taxon>
        <taxon>Rangifer</taxon>
    </lineage>
</organism>
<protein>
    <submittedName>
        <fullName evidence="2">Uncharacterized protein</fullName>
    </submittedName>
</protein>
<proteinExistence type="predicted"/>
<feature type="transmembrane region" description="Helical" evidence="1">
    <location>
        <begin position="12"/>
        <end position="35"/>
    </location>
</feature>